<keyword evidence="1" id="KW-0472">Membrane</keyword>
<dbReference type="InterPro" id="IPR032816">
    <property type="entry name" value="VTT_dom"/>
</dbReference>
<accession>A0A6N9NNY3</accession>
<dbReference type="RefSeq" id="WP_160633184.1">
    <property type="nucleotide sequence ID" value="NZ_WWNE01000007.1"/>
</dbReference>
<name>A0A6N9NNY3_9FLAO</name>
<dbReference type="InterPro" id="IPR051311">
    <property type="entry name" value="DedA_domain"/>
</dbReference>
<keyword evidence="1" id="KW-0812">Transmembrane</keyword>
<feature type="transmembrane region" description="Helical" evidence="1">
    <location>
        <begin position="150"/>
        <end position="169"/>
    </location>
</feature>
<gene>
    <name evidence="3" type="ORF">GQN54_08860</name>
</gene>
<evidence type="ECO:0000256" key="1">
    <source>
        <dbReference type="SAM" id="Phobius"/>
    </source>
</evidence>
<dbReference type="AlphaFoldDB" id="A0A6N9NNY3"/>
<keyword evidence="4" id="KW-1185">Reference proteome</keyword>
<feature type="transmembrane region" description="Helical" evidence="1">
    <location>
        <begin position="181"/>
        <end position="199"/>
    </location>
</feature>
<sequence>MKKESTVNHRSFKYKMHLYHIYYRRTGLYPFLLKHTLRFLVGIGLLVVGLIALNKYVIDVDSAMDYMFSSFSDTAILTFFTLSEIILGLIPPDLFIVWAGGKESPYTMLLLLAFLSYSGGMIAYFIGRYIGKIHRVQKYIQHKFLSHFDLIRKWGGFVVVFAALFPLPFSPVCMTAGMVRYPFPLLALFGLTRFARYYIYAMALFNLF</sequence>
<reference evidence="3 4" key="1">
    <citation type="submission" date="2019-12" db="EMBL/GenBank/DDBJ databases">
        <authorList>
            <person name="Zhao J."/>
        </authorList>
    </citation>
    <scope>NUCLEOTIDE SEQUENCE [LARGE SCALE GENOMIC DNA]</scope>
    <source>
        <strain evidence="3 4">S-15</strain>
    </source>
</reference>
<evidence type="ECO:0000313" key="4">
    <source>
        <dbReference type="Proteomes" id="UP000470771"/>
    </source>
</evidence>
<protein>
    <submittedName>
        <fullName evidence="3">Short-chain dehydrogenase</fullName>
    </submittedName>
</protein>
<keyword evidence="1" id="KW-1133">Transmembrane helix</keyword>
<dbReference type="PANTHER" id="PTHR42709:SF11">
    <property type="entry name" value="DEDA FAMILY PROTEIN"/>
    <property type="match status" value="1"/>
</dbReference>
<dbReference type="GO" id="GO:0005886">
    <property type="term" value="C:plasma membrane"/>
    <property type="evidence" value="ECO:0007669"/>
    <property type="project" value="TreeGrafter"/>
</dbReference>
<dbReference type="Pfam" id="PF09335">
    <property type="entry name" value="VTT_dom"/>
    <property type="match status" value="1"/>
</dbReference>
<feature type="transmembrane region" description="Helical" evidence="1">
    <location>
        <begin position="110"/>
        <end position="130"/>
    </location>
</feature>
<feature type="transmembrane region" description="Helical" evidence="1">
    <location>
        <begin position="70"/>
        <end position="90"/>
    </location>
</feature>
<evidence type="ECO:0000313" key="3">
    <source>
        <dbReference type="EMBL" id="NBG66225.1"/>
    </source>
</evidence>
<dbReference type="EMBL" id="WWNE01000007">
    <property type="protein sequence ID" value="NBG66225.1"/>
    <property type="molecule type" value="Genomic_DNA"/>
</dbReference>
<comment type="caution">
    <text evidence="3">The sequence shown here is derived from an EMBL/GenBank/DDBJ whole genome shotgun (WGS) entry which is preliminary data.</text>
</comment>
<feature type="transmembrane region" description="Helical" evidence="1">
    <location>
        <begin position="37"/>
        <end position="58"/>
    </location>
</feature>
<organism evidence="3 4">
    <name type="scientific">Acidiluteibacter ferrifornacis</name>
    <dbReference type="NCBI Taxonomy" id="2692424"/>
    <lineage>
        <taxon>Bacteria</taxon>
        <taxon>Pseudomonadati</taxon>
        <taxon>Bacteroidota</taxon>
        <taxon>Flavobacteriia</taxon>
        <taxon>Flavobacteriales</taxon>
        <taxon>Cryomorphaceae</taxon>
        <taxon>Acidiluteibacter</taxon>
    </lineage>
</organism>
<dbReference type="PANTHER" id="PTHR42709">
    <property type="entry name" value="ALKALINE PHOSPHATASE LIKE PROTEIN"/>
    <property type="match status" value="1"/>
</dbReference>
<proteinExistence type="predicted"/>
<evidence type="ECO:0000259" key="2">
    <source>
        <dbReference type="Pfam" id="PF09335"/>
    </source>
</evidence>
<dbReference type="Proteomes" id="UP000470771">
    <property type="component" value="Unassembled WGS sequence"/>
</dbReference>
<feature type="domain" description="VTT" evidence="2">
    <location>
        <begin position="90"/>
        <end position="186"/>
    </location>
</feature>